<organism evidence="1 2">
    <name type="scientific">Phytophthora rubi</name>
    <dbReference type="NCBI Taxonomy" id="129364"/>
    <lineage>
        <taxon>Eukaryota</taxon>
        <taxon>Sar</taxon>
        <taxon>Stramenopiles</taxon>
        <taxon>Oomycota</taxon>
        <taxon>Peronosporomycetes</taxon>
        <taxon>Peronosporales</taxon>
        <taxon>Peronosporaceae</taxon>
        <taxon>Phytophthora</taxon>
    </lineage>
</organism>
<dbReference type="SUPFAM" id="SSF51283">
    <property type="entry name" value="dUTPase-like"/>
    <property type="match status" value="1"/>
</dbReference>
<comment type="caution">
    <text evidence="1">The sequence shown here is derived from an EMBL/GenBank/DDBJ whole genome shotgun (WGS) entry which is preliminary data.</text>
</comment>
<evidence type="ECO:0000313" key="1">
    <source>
        <dbReference type="EMBL" id="KAE8953263.1"/>
    </source>
</evidence>
<dbReference type="Proteomes" id="UP000429607">
    <property type="component" value="Unassembled WGS sequence"/>
</dbReference>
<gene>
    <name evidence="1" type="ORF">PR001_g32948</name>
</gene>
<dbReference type="AlphaFoldDB" id="A0A6A3G8L7"/>
<proteinExistence type="predicted"/>
<accession>A0A6A3G8L7</accession>
<reference evidence="1 2" key="1">
    <citation type="submission" date="2018-09" db="EMBL/GenBank/DDBJ databases">
        <title>Genomic investigation of the strawberry pathogen Phytophthora fragariae indicates pathogenicity is determined by transcriptional variation in three key races.</title>
        <authorList>
            <person name="Adams T.M."/>
            <person name="Armitage A.D."/>
            <person name="Sobczyk M.K."/>
            <person name="Bates H.J."/>
            <person name="Dunwell J.M."/>
            <person name="Nellist C.F."/>
            <person name="Harrison R.J."/>
        </authorList>
    </citation>
    <scope>NUCLEOTIDE SEQUENCE [LARGE SCALE GENOMIC DNA]</scope>
    <source>
        <strain evidence="1 2">SCRP249</strain>
    </source>
</reference>
<dbReference type="EMBL" id="QXFV01010837">
    <property type="protein sequence ID" value="KAE8953263.1"/>
    <property type="molecule type" value="Genomic_DNA"/>
</dbReference>
<evidence type="ECO:0000313" key="2">
    <source>
        <dbReference type="Proteomes" id="UP000429607"/>
    </source>
</evidence>
<dbReference type="InterPro" id="IPR036157">
    <property type="entry name" value="dUTPase-like_sf"/>
</dbReference>
<feature type="non-terminal residue" evidence="1">
    <location>
        <position position="1"/>
    </location>
</feature>
<sequence>AVVDLDENVVTLKSTGEKFAIGSPRVEEMYSSRISSTVRIRPGGQALVVTEVQGEIGEDVTVLVEGLVDLDATVRVARSLCTVQEKKMIVEVCNPSTEEMIIKKGTPLAAISVVPESAFSASEVSSPVDGAEPFSPEESASSTRESDWFHAAIAASPTAENASSEPMPELGKKELFSGLLNSFRDLFVETSLKPGRTDLLEFTIDTGDSAPIKQRPYRVSKAEGDVMES</sequence>
<name>A0A6A3G8L7_9STRA</name>
<protein>
    <submittedName>
        <fullName evidence="1">Uncharacterized protein</fullName>
    </submittedName>
</protein>
<feature type="non-terminal residue" evidence="1">
    <location>
        <position position="229"/>
    </location>
</feature>